<sequence>MNPDDYNSHGMLRLPLWFWTILILQARTWLLFVMASASRQQGSDLLKLFYPDPQSFWRGIILGLPPALIFLLSGRRYLWPRLWKGAYWLLLAGMFVTFSLQGLGLWQSIDPPSLIDLVLALLDATALAYWLLSRRLRACFDTGQHLPES</sequence>
<feature type="transmembrane region" description="Helical" evidence="1">
    <location>
        <begin position="16"/>
        <end position="35"/>
    </location>
</feature>
<feature type="transmembrane region" description="Helical" evidence="1">
    <location>
        <begin position="113"/>
        <end position="132"/>
    </location>
</feature>
<dbReference type="EMBL" id="BMFZ01000009">
    <property type="protein sequence ID" value="GGA54470.1"/>
    <property type="molecule type" value="Genomic_DNA"/>
</dbReference>
<accession>A0ABQ1H0H8</accession>
<keyword evidence="1" id="KW-1133">Transmembrane helix</keyword>
<dbReference type="Pfam" id="PF11143">
    <property type="entry name" value="DUF2919"/>
    <property type="match status" value="1"/>
</dbReference>
<evidence type="ECO:0000313" key="2">
    <source>
        <dbReference type="EMBL" id="GGA54470.1"/>
    </source>
</evidence>
<protein>
    <submittedName>
        <fullName evidence="2">Membrane protein</fullName>
    </submittedName>
</protein>
<keyword evidence="1" id="KW-0472">Membrane</keyword>
<keyword evidence="1" id="KW-0812">Transmembrane</keyword>
<keyword evidence="3" id="KW-1185">Reference proteome</keyword>
<feature type="transmembrane region" description="Helical" evidence="1">
    <location>
        <begin position="55"/>
        <end position="74"/>
    </location>
</feature>
<comment type="caution">
    <text evidence="2">The sequence shown here is derived from an EMBL/GenBank/DDBJ whole genome shotgun (WGS) entry which is preliminary data.</text>
</comment>
<evidence type="ECO:0000256" key="1">
    <source>
        <dbReference type="SAM" id="Phobius"/>
    </source>
</evidence>
<feature type="transmembrane region" description="Helical" evidence="1">
    <location>
        <begin position="86"/>
        <end position="107"/>
    </location>
</feature>
<reference evidence="3" key="1">
    <citation type="journal article" date="2019" name="Int. J. Syst. Evol. Microbiol.">
        <title>The Global Catalogue of Microorganisms (GCM) 10K type strain sequencing project: providing services to taxonomists for standard genome sequencing and annotation.</title>
        <authorList>
            <consortium name="The Broad Institute Genomics Platform"/>
            <consortium name="The Broad Institute Genome Sequencing Center for Infectious Disease"/>
            <person name="Wu L."/>
            <person name="Ma J."/>
        </authorList>
    </citation>
    <scope>NUCLEOTIDE SEQUENCE [LARGE SCALE GENOMIC DNA]</scope>
    <source>
        <strain evidence="3">CGMCC 1.12806</strain>
    </source>
</reference>
<dbReference type="InterPro" id="IPR021318">
    <property type="entry name" value="DUF2919"/>
</dbReference>
<organism evidence="2 3">
    <name type="scientific">Hafnia psychrotolerans</name>
    <dbReference type="NCBI Taxonomy" id="1477018"/>
    <lineage>
        <taxon>Bacteria</taxon>
        <taxon>Pseudomonadati</taxon>
        <taxon>Pseudomonadota</taxon>
        <taxon>Gammaproteobacteria</taxon>
        <taxon>Enterobacterales</taxon>
        <taxon>Hafniaceae</taxon>
        <taxon>Hafnia</taxon>
    </lineage>
</organism>
<dbReference type="RefSeq" id="WP_188474588.1">
    <property type="nucleotide sequence ID" value="NZ_BMFZ01000009.1"/>
</dbReference>
<evidence type="ECO:0000313" key="3">
    <source>
        <dbReference type="Proteomes" id="UP000627464"/>
    </source>
</evidence>
<name>A0ABQ1H0H8_9GAMM</name>
<gene>
    <name evidence="2" type="ORF">GCM10011328_32490</name>
</gene>
<proteinExistence type="predicted"/>
<dbReference type="Proteomes" id="UP000627464">
    <property type="component" value="Unassembled WGS sequence"/>
</dbReference>